<proteinExistence type="predicted"/>
<protein>
    <submittedName>
        <fullName evidence="2">CLUMA_CG002471, isoform A</fullName>
    </submittedName>
</protein>
<name>A0A1J1HKX8_9DIPT</name>
<dbReference type="PANTHER" id="PTHR20898">
    <property type="entry name" value="DAEDALUS ON 3-RELATED-RELATED"/>
    <property type="match status" value="1"/>
</dbReference>
<feature type="chain" id="PRO_5012633735" evidence="1">
    <location>
        <begin position="22"/>
        <end position="181"/>
    </location>
</feature>
<sequence length="181" mass="20128">MKFLILFVIIGSSEVWKLYNAERILSYTSISCAGSNKTILISECYVKPVSKQQSGLNVVLDFIKTVNSAKLSYDFSVKIGKRFVSLINGDNIDICSFLSGTSNTTSIKYAMNLVKHALPKGSLHPCPLLGHHELLNITVGRPGSNLVLPGTTYKLYFWFYNENDRNITTINITLNSVNITN</sequence>
<evidence type="ECO:0000313" key="2">
    <source>
        <dbReference type="EMBL" id="CRK88587.1"/>
    </source>
</evidence>
<gene>
    <name evidence="2" type="ORF">CLUMA_CG002471</name>
</gene>
<feature type="signal peptide" evidence="1">
    <location>
        <begin position="1"/>
        <end position="21"/>
    </location>
</feature>
<evidence type="ECO:0000313" key="3">
    <source>
        <dbReference type="Proteomes" id="UP000183832"/>
    </source>
</evidence>
<keyword evidence="1" id="KW-0732">Signal</keyword>
<dbReference type="Proteomes" id="UP000183832">
    <property type="component" value="Unassembled WGS sequence"/>
</dbReference>
<dbReference type="AlphaFoldDB" id="A0A1J1HKX8"/>
<reference evidence="2 3" key="1">
    <citation type="submission" date="2015-04" db="EMBL/GenBank/DDBJ databases">
        <authorList>
            <person name="Syromyatnikov M.Y."/>
            <person name="Popov V.N."/>
        </authorList>
    </citation>
    <scope>NUCLEOTIDE SEQUENCE [LARGE SCALE GENOMIC DNA]</scope>
</reference>
<organism evidence="2 3">
    <name type="scientific">Clunio marinus</name>
    <dbReference type="NCBI Taxonomy" id="568069"/>
    <lineage>
        <taxon>Eukaryota</taxon>
        <taxon>Metazoa</taxon>
        <taxon>Ecdysozoa</taxon>
        <taxon>Arthropoda</taxon>
        <taxon>Hexapoda</taxon>
        <taxon>Insecta</taxon>
        <taxon>Pterygota</taxon>
        <taxon>Neoptera</taxon>
        <taxon>Endopterygota</taxon>
        <taxon>Diptera</taxon>
        <taxon>Nematocera</taxon>
        <taxon>Chironomoidea</taxon>
        <taxon>Chironomidae</taxon>
        <taxon>Clunio</taxon>
    </lineage>
</organism>
<dbReference type="EMBL" id="CVRI01000009">
    <property type="protein sequence ID" value="CRK88587.1"/>
    <property type="molecule type" value="Genomic_DNA"/>
</dbReference>
<evidence type="ECO:0000256" key="1">
    <source>
        <dbReference type="SAM" id="SignalP"/>
    </source>
</evidence>
<accession>A0A1J1HKX8</accession>
<keyword evidence="3" id="KW-1185">Reference proteome</keyword>